<dbReference type="OrthoDB" id="3637927at2"/>
<proteinExistence type="predicted"/>
<reference evidence="2 3" key="1">
    <citation type="submission" date="2016-10" db="EMBL/GenBank/DDBJ databases">
        <authorList>
            <person name="de Groot N.N."/>
        </authorList>
    </citation>
    <scope>NUCLEOTIDE SEQUENCE [LARGE SCALE GENOMIC DNA]</scope>
    <source>
        <strain evidence="2 3">CPCC 202699</strain>
    </source>
</reference>
<feature type="region of interest" description="Disordered" evidence="1">
    <location>
        <begin position="32"/>
        <end position="125"/>
    </location>
</feature>
<dbReference type="AlphaFoldDB" id="A0A1H2YRB3"/>
<protein>
    <submittedName>
        <fullName evidence="2">Uncharacterized protein</fullName>
    </submittedName>
</protein>
<evidence type="ECO:0000313" key="2">
    <source>
        <dbReference type="EMBL" id="SDX07620.1"/>
    </source>
</evidence>
<dbReference type="Proteomes" id="UP000199515">
    <property type="component" value="Unassembled WGS sequence"/>
</dbReference>
<feature type="compositionally biased region" description="Basic and acidic residues" evidence="1">
    <location>
        <begin position="116"/>
        <end position="125"/>
    </location>
</feature>
<evidence type="ECO:0000313" key="3">
    <source>
        <dbReference type="Proteomes" id="UP000199515"/>
    </source>
</evidence>
<dbReference type="STRING" id="589385.SAMN05421504_102230"/>
<sequence>MLWLFGQIWLWMLLSFALGAAATALVLRQKPAHPEPVYEEPAEPEYVPGPPPNPYLLDDGVEEYPPRAPAAWPPEDDRPEPAHLEGQLPAVEWPPEREADTPVEEPAWPSAEDWPPADHRPGRGR</sequence>
<gene>
    <name evidence="2" type="ORF">SAMN05421504_102230</name>
</gene>
<dbReference type="RefSeq" id="WP_091288153.1">
    <property type="nucleotide sequence ID" value="NZ_FNON01000002.1"/>
</dbReference>
<name>A0A1H2YRB3_9PSEU</name>
<dbReference type="EMBL" id="FNON01000002">
    <property type="protein sequence ID" value="SDX07620.1"/>
    <property type="molecule type" value="Genomic_DNA"/>
</dbReference>
<accession>A0A1H2YRB3</accession>
<organism evidence="2 3">
    <name type="scientific">Amycolatopsis xylanica</name>
    <dbReference type="NCBI Taxonomy" id="589385"/>
    <lineage>
        <taxon>Bacteria</taxon>
        <taxon>Bacillati</taxon>
        <taxon>Actinomycetota</taxon>
        <taxon>Actinomycetes</taxon>
        <taxon>Pseudonocardiales</taxon>
        <taxon>Pseudonocardiaceae</taxon>
        <taxon>Amycolatopsis</taxon>
    </lineage>
</organism>
<evidence type="ECO:0000256" key="1">
    <source>
        <dbReference type="SAM" id="MobiDB-lite"/>
    </source>
</evidence>
<keyword evidence="3" id="KW-1185">Reference proteome</keyword>